<dbReference type="EMBL" id="JAMYWC010000005">
    <property type="protein sequence ID" value="MCP1174363.1"/>
    <property type="molecule type" value="Genomic_DNA"/>
</dbReference>
<organism evidence="2 3">
    <name type="scientific">Ralstonia chuxiongensis</name>
    <dbReference type="NCBI Taxonomy" id="2957504"/>
    <lineage>
        <taxon>Bacteria</taxon>
        <taxon>Pseudomonadati</taxon>
        <taxon>Pseudomonadota</taxon>
        <taxon>Betaproteobacteria</taxon>
        <taxon>Burkholderiales</taxon>
        <taxon>Burkholderiaceae</taxon>
        <taxon>Ralstonia</taxon>
    </lineage>
</organism>
<dbReference type="RefSeq" id="WP_253539823.1">
    <property type="nucleotide sequence ID" value="NZ_JAMYWC010000005.1"/>
</dbReference>
<proteinExistence type="predicted"/>
<gene>
    <name evidence="2" type="ORF">NKG59_18525</name>
</gene>
<accession>A0AA41WSF3</accession>
<dbReference type="AlphaFoldDB" id="A0AA41WSF3"/>
<evidence type="ECO:0000313" key="2">
    <source>
        <dbReference type="EMBL" id="MCP1174363.1"/>
    </source>
</evidence>
<name>A0AA41WSF3_9RALS</name>
<keyword evidence="1" id="KW-0175">Coiled coil</keyword>
<evidence type="ECO:0000256" key="1">
    <source>
        <dbReference type="SAM" id="Coils"/>
    </source>
</evidence>
<evidence type="ECO:0000313" key="3">
    <source>
        <dbReference type="Proteomes" id="UP001162793"/>
    </source>
</evidence>
<reference evidence="3" key="1">
    <citation type="journal article" date="2023" name="Front. Microbiol.">
        <title>Ralstonia chuxiongensis sp. nov., Ralstonia mojiangensis sp. nov., and Ralstonia soli sp. nov., isolated from tobacco fields, are three novel species in the family Burkholderiaceae.</title>
        <authorList>
            <person name="Lu C.H."/>
            <person name="Zhang Y.Y."/>
            <person name="Jiang N."/>
            <person name="Chen W."/>
            <person name="Shao X."/>
            <person name="Zhao Z.M."/>
            <person name="Lu W.L."/>
            <person name="Hu X."/>
            <person name="Xi Y.X."/>
            <person name="Zou S.Y."/>
            <person name="Wei Q.J."/>
            <person name="Lin Z.L."/>
            <person name="Gong L."/>
            <person name="Gai X.T."/>
            <person name="Zhang L.Q."/>
            <person name="Li J.Y."/>
            <person name="Jin Y."/>
            <person name="Xia Z.Y."/>
        </authorList>
    </citation>
    <scope>NUCLEOTIDE SEQUENCE [LARGE SCALE GENOMIC DNA]</scope>
    <source>
        <strain evidence="3">21YRMH01-3</strain>
    </source>
</reference>
<sequence>MSHHYSEINQHDALYWVARGYPGGVEGLAARMDKSAAVLRNKLLPHVQTNYVSFEEVSVIVEHAEGAGVPNAKLPIQALCWRHGMVAIPLPEVAREDLPNTDLYEALCNVLAEVGDVSRAMSAALADNHLSEGEMRKLEREFEEATASVMVLRELLRVRAQRDAERLQRLRTKA</sequence>
<protein>
    <submittedName>
        <fullName evidence="2">Uncharacterized protein</fullName>
    </submittedName>
</protein>
<dbReference type="InterPro" id="IPR009679">
    <property type="entry name" value="Phage_186_CII-like"/>
</dbReference>
<keyword evidence="3" id="KW-1185">Reference proteome</keyword>
<dbReference type="Proteomes" id="UP001162793">
    <property type="component" value="Unassembled WGS sequence"/>
</dbReference>
<feature type="coiled-coil region" evidence="1">
    <location>
        <begin position="128"/>
        <end position="155"/>
    </location>
</feature>
<dbReference type="Pfam" id="PF06892">
    <property type="entry name" value="Phage_CP76"/>
    <property type="match status" value="1"/>
</dbReference>
<comment type="caution">
    <text evidence="2">The sequence shown here is derived from an EMBL/GenBank/DDBJ whole genome shotgun (WGS) entry which is preliminary data.</text>
</comment>
<dbReference type="GO" id="GO:0003677">
    <property type="term" value="F:DNA binding"/>
    <property type="evidence" value="ECO:0007669"/>
    <property type="project" value="InterPro"/>
</dbReference>